<accession>R4GCT9</accession>
<dbReference type="CDD" id="cd07765">
    <property type="entry name" value="KRAB_A-box"/>
    <property type="match status" value="1"/>
</dbReference>
<dbReference type="SUPFAM" id="SSF109640">
    <property type="entry name" value="KRAB domain (Kruppel-associated box)"/>
    <property type="match status" value="1"/>
</dbReference>
<dbReference type="InterPro" id="IPR003309">
    <property type="entry name" value="SCAN_dom"/>
</dbReference>
<evidence type="ECO:0000256" key="7">
    <source>
        <dbReference type="ARBA" id="ARBA00022833"/>
    </source>
</evidence>
<dbReference type="Proteomes" id="UP000001646">
    <property type="component" value="Unplaced"/>
</dbReference>
<gene>
    <name evidence="17" type="primary">LOC100567281</name>
</gene>
<dbReference type="SUPFAM" id="SSF57667">
    <property type="entry name" value="beta-beta-alpha zinc fingers"/>
    <property type="match status" value="3"/>
</dbReference>
<feature type="domain" description="C2H2-type" evidence="14">
    <location>
        <begin position="699"/>
        <end position="726"/>
    </location>
</feature>
<feature type="compositionally biased region" description="Basic and acidic residues" evidence="13">
    <location>
        <begin position="99"/>
        <end position="110"/>
    </location>
</feature>
<evidence type="ECO:0000259" key="15">
    <source>
        <dbReference type="PROSITE" id="PS50804"/>
    </source>
</evidence>
<feature type="compositionally biased region" description="Polar residues" evidence="13">
    <location>
        <begin position="549"/>
        <end position="560"/>
    </location>
</feature>
<dbReference type="FunFam" id="3.30.160.60:FF:001009">
    <property type="entry name" value="Zinc finger protein 26"/>
    <property type="match status" value="1"/>
</dbReference>
<feature type="region of interest" description="Disordered" evidence="13">
    <location>
        <begin position="81"/>
        <end position="114"/>
    </location>
</feature>
<keyword evidence="6 12" id="KW-0863">Zinc-finger</keyword>
<dbReference type="Pfam" id="PF02023">
    <property type="entry name" value="SCAN"/>
    <property type="match status" value="1"/>
</dbReference>
<dbReference type="GO" id="GO:0005634">
    <property type="term" value="C:nucleus"/>
    <property type="evidence" value="ECO:0007669"/>
    <property type="project" value="UniProtKB-SubCell"/>
</dbReference>
<protein>
    <submittedName>
        <fullName evidence="17">Uncharacterized protein</fullName>
    </submittedName>
</protein>
<dbReference type="HOGENOM" id="CLU_345435_0_0_1"/>
<feature type="compositionally biased region" description="Basic and acidic residues" evidence="13">
    <location>
        <begin position="522"/>
        <end position="536"/>
    </location>
</feature>
<dbReference type="InterPro" id="IPR038269">
    <property type="entry name" value="SCAN_sf"/>
</dbReference>
<keyword evidence="5" id="KW-0677">Repeat</keyword>
<reference evidence="17" key="1">
    <citation type="submission" date="2009-12" db="EMBL/GenBank/DDBJ databases">
        <title>The Genome Sequence of Anolis carolinensis (Green Anole Lizard).</title>
        <authorList>
            <consortium name="The Genome Sequencing Platform"/>
            <person name="Di Palma F."/>
            <person name="Alfoldi J."/>
            <person name="Heiman D."/>
            <person name="Young S."/>
            <person name="Grabherr M."/>
            <person name="Johnson J."/>
            <person name="Lander E.S."/>
            <person name="Lindblad-Toh K."/>
        </authorList>
    </citation>
    <scope>NUCLEOTIDE SEQUENCE [LARGE SCALE GENOMIC DNA]</scope>
    <source>
        <strain evidence="17">JBL SC #1</strain>
    </source>
</reference>
<sequence length="818" mass="92761">MATDVETRLLLARRVKMEPNTEEIDNSIKLAELPNLVQCGTIGDLLHDIAPQQSPPGPSQCWEEAWKQVLEALDAESLPHVQSCESEGTEGADSSQKGLKGEDASEEHVSDSSLSPSLENMWMLQFHLGDDIESCLESFEQAAKAHHWPKEEWVAHLKPHLSPKAFLACCDVAGDYNIVKASILRHHGITPEIQWQCFRQYRYSKFKGPREAYRKLRALAWRWLKDLTKEQVLEQLILEQFLAILPPEMQSWVRRCGPETCAQAVDLAEGFQLGKKPPVPFKDVSVKFSDAEWTLLSDKQRTLYQDVMLENFQNVSSLGFPREKYKLIVPIKKGGELDFQDDAERGYFLEREVTGNLLLPVSKEYCMEKKNISKKMKKLTEKTQEHSGQVQLFGNESSSPETQPLSQSPTKVPSVKTQPTKRRTSSPKGRKHQKKERWPPTPEEPASKRKQSPLSLPREAPDKQELSDDAISTHDQEPEDVAISTPKSCKRKKGTPPQSGPPKLKKQAVPIGKHSKMKKKSKTQEEPHESQEKFPVPEKTSPRKKSQRQQEAQQAPSSPDENAKPHKVTTAGVTWHPPFSATVASDLTCLECGRSFRQRADLRHHQYVHTREKPYACSMCSKCFRHPSHLHIHQRTHSGERPYKCPECGKTFSQSCNLRTHRQIHTGRKPFQCSVCNKCFYHRSNLTIHKRVHTGERPYSCSVCPKSFSDRSTLVQHERTHTGERPYACLVCKQRFSQMSHLTKHRRVHQDARGKPKTKPTGVLAPSPPKNCMSQPSGKDGSFKKTEAKQGQNNLASISKTLVSSSSKDRLPQNKVAT</sequence>
<dbReference type="FunFam" id="3.30.160.60:FF:001480">
    <property type="entry name" value="Si:cabz01071911.3"/>
    <property type="match status" value="1"/>
</dbReference>
<dbReference type="PROSITE" id="PS00028">
    <property type="entry name" value="ZINC_FINGER_C2H2_1"/>
    <property type="match status" value="6"/>
</dbReference>
<dbReference type="Bgee" id="ENSACAG00000028962">
    <property type="expression patterns" value="Expressed in lung and 12 other cell types or tissues"/>
</dbReference>
<dbReference type="SMART" id="SM00349">
    <property type="entry name" value="KRAB"/>
    <property type="match status" value="1"/>
</dbReference>
<evidence type="ECO:0000259" key="16">
    <source>
        <dbReference type="PROSITE" id="PS50805"/>
    </source>
</evidence>
<dbReference type="Pfam" id="PF01352">
    <property type="entry name" value="KRAB"/>
    <property type="match status" value="1"/>
</dbReference>
<feature type="domain" description="C2H2-type" evidence="14">
    <location>
        <begin position="727"/>
        <end position="754"/>
    </location>
</feature>
<evidence type="ECO:0000313" key="17">
    <source>
        <dbReference type="Ensembl" id="ENSACAP00000023162.1"/>
    </source>
</evidence>
<feature type="domain" description="C2H2-type" evidence="14">
    <location>
        <begin position="643"/>
        <end position="670"/>
    </location>
</feature>
<feature type="domain" description="C2H2-type" evidence="14">
    <location>
        <begin position="671"/>
        <end position="698"/>
    </location>
</feature>
<dbReference type="Gene3D" id="1.10.4020.10">
    <property type="entry name" value="DNA breaking-rejoining enzymes"/>
    <property type="match status" value="1"/>
</dbReference>
<proteinExistence type="inferred from homology"/>
<evidence type="ECO:0000256" key="3">
    <source>
        <dbReference type="ARBA" id="ARBA00006991"/>
    </source>
</evidence>
<dbReference type="Gene3D" id="3.30.160.60">
    <property type="entry name" value="Classic Zinc Finger"/>
    <property type="match status" value="6"/>
</dbReference>
<evidence type="ECO:0000256" key="5">
    <source>
        <dbReference type="ARBA" id="ARBA00022737"/>
    </source>
</evidence>
<dbReference type="KEGG" id="acs:100567281"/>
<keyword evidence="9" id="KW-0238">DNA-binding</keyword>
<dbReference type="InterPro" id="IPR036236">
    <property type="entry name" value="Znf_C2H2_sf"/>
</dbReference>
<evidence type="ECO:0000256" key="2">
    <source>
        <dbReference type="ARBA" id="ARBA00004123"/>
    </source>
</evidence>
<dbReference type="Gene3D" id="6.10.140.140">
    <property type="match status" value="1"/>
</dbReference>
<evidence type="ECO:0000256" key="11">
    <source>
        <dbReference type="ARBA" id="ARBA00023242"/>
    </source>
</evidence>
<feature type="region of interest" description="Disordered" evidence="13">
    <location>
        <begin position="741"/>
        <end position="818"/>
    </location>
</feature>
<feature type="domain" description="KRAB" evidence="16">
    <location>
        <begin position="279"/>
        <end position="350"/>
    </location>
</feature>
<dbReference type="PROSITE" id="PS50804">
    <property type="entry name" value="SCAN_BOX"/>
    <property type="match status" value="1"/>
</dbReference>
<keyword evidence="10" id="KW-0804">Transcription</keyword>
<dbReference type="Pfam" id="PF00096">
    <property type="entry name" value="zf-C2H2"/>
    <property type="match status" value="6"/>
</dbReference>
<dbReference type="CDD" id="cd07936">
    <property type="entry name" value="SCAN"/>
    <property type="match status" value="1"/>
</dbReference>
<feature type="compositionally biased region" description="Low complexity" evidence="13">
    <location>
        <begin position="797"/>
        <end position="806"/>
    </location>
</feature>
<dbReference type="PROSITE" id="PS50805">
    <property type="entry name" value="KRAB"/>
    <property type="match status" value="1"/>
</dbReference>
<comment type="subcellular location">
    <subcellularLocation>
        <location evidence="2">Nucleus</location>
    </subcellularLocation>
</comment>
<keyword evidence="11" id="KW-0539">Nucleus</keyword>
<dbReference type="FunFam" id="3.30.160.60:FF:000100">
    <property type="entry name" value="Zinc finger 45-like"/>
    <property type="match status" value="1"/>
</dbReference>
<comment type="similarity">
    <text evidence="3">Belongs to the krueppel C2H2-type zinc-finger protein family.</text>
</comment>
<feature type="domain" description="C2H2-type" evidence="14">
    <location>
        <begin position="587"/>
        <end position="614"/>
    </location>
</feature>
<keyword evidence="7" id="KW-0862">Zinc</keyword>
<evidence type="ECO:0000256" key="1">
    <source>
        <dbReference type="ARBA" id="ARBA00003767"/>
    </source>
</evidence>
<comment type="function">
    <text evidence="1">May be involved in transcriptional regulation.</text>
</comment>
<evidence type="ECO:0000256" key="9">
    <source>
        <dbReference type="ARBA" id="ARBA00023125"/>
    </source>
</evidence>
<dbReference type="SMART" id="SM00355">
    <property type="entry name" value="ZnF_C2H2"/>
    <property type="match status" value="6"/>
</dbReference>
<dbReference type="SMART" id="SM00431">
    <property type="entry name" value="SCAN"/>
    <property type="match status" value="1"/>
</dbReference>
<dbReference type="FunFam" id="3.30.160.60:FF:000495">
    <property type="entry name" value="zinc finger protein 668"/>
    <property type="match status" value="1"/>
</dbReference>
<dbReference type="InterPro" id="IPR013087">
    <property type="entry name" value="Znf_C2H2_type"/>
</dbReference>
<feature type="region of interest" description="Disordered" evidence="13">
    <location>
        <begin position="377"/>
        <end position="573"/>
    </location>
</feature>
<feature type="compositionally biased region" description="Polar residues" evidence="13">
    <location>
        <begin position="386"/>
        <end position="418"/>
    </location>
</feature>
<dbReference type="RefSeq" id="XP_062814039.1">
    <property type="nucleotide sequence ID" value="XM_062957969.1"/>
</dbReference>
<dbReference type="GeneID" id="100567281"/>
<evidence type="ECO:0000313" key="18">
    <source>
        <dbReference type="Proteomes" id="UP000001646"/>
    </source>
</evidence>
<dbReference type="OrthoDB" id="6077919at2759"/>
<evidence type="ECO:0000259" key="14">
    <source>
        <dbReference type="PROSITE" id="PS50157"/>
    </source>
</evidence>
<dbReference type="PANTHER" id="PTHR24381">
    <property type="entry name" value="ZINC FINGER PROTEIN"/>
    <property type="match status" value="1"/>
</dbReference>
<feature type="domain" description="C2H2-type" evidence="14">
    <location>
        <begin position="615"/>
        <end position="642"/>
    </location>
</feature>
<organism evidence="17 18">
    <name type="scientific">Anolis carolinensis</name>
    <name type="common">Green anole</name>
    <name type="synonym">American chameleon</name>
    <dbReference type="NCBI Taxonomy" id="28377"/>
    <lineage>
        <taxon>Eukaryota</taxon>
        <taxon>Metazoa</taxon>
        <taxon>Chordata</taxon>
        <taxon>Craniata</taxon>
        <taxon>Vertebrata</taxon>
        <taxon>Euteleostomi</taxon>
        <taxon>Lepidosauria</taxon>
        <taxon>Squamata</taxon>
        <taxon>Bifurcata</taxon>
        <taxon>Unidentata</taxon>
        <taxon>Episquamata</taxon>
        <taxon>Toxicofera</taxon>
        <taxon>Iguania</taxon>
        <taxon>Dactyloidae</taxon>
        <taxon>Anolis</taxon>
    </lineage>
</organism>
<reference evidence="17" key="2">
    <citation type="submission" date="2025-08" db="UniProtKB">
        <authorList>
            <consortium name="Ensembl"/>
        </authorList>
    </citation>
    <scope>IDENTIFICATION</scope>
</reference>
<dbReference type="eggNOG" id="KOG1721">
    <property type="taxonomic scope" value="Eukaryota"/>
</dbReference>
<dbReference type="GO" id="GO:0000981">
    <property type="term" value="F:DNA-binding transcription factor activity, RNA polymerase II-specific"/>
    <property type="evidence" value="ECO:0000318"/>
    <property type="project" value="GO_Central"/>
</dbReference>
<dbReference type="Ensembl" id="ENSACAT00000030582.2">
    <property type="protein sequence ID" value="ENSACAP00000023162.1"/>
    <property type="gene ID" value="ENSACAG00000028962.2"/>
</dbReference>
<dbReference type="AlphaFoldDB" id="R4GCT9"/>
<name>R4GCT9_ANOCA</name>
<dbReference type="InterPro" id="IPR036051">
    <property type="entry name" value="KRAB_dom_sf"/>
</dbReference>
<feature type="compositionally biased region" description="Basic residues" evidence="13">
    <location>
        <begin position="419"/>
        <end position="435"/>
    </location>
</feature>
<dbReference type="FunFam" id="3.30.160.60:FF:000028">
    <property type="entry name" value="zinc finger protein 90 homolog"/>
    <property type="match status" value="1"/>
</dbReference>
<keyword evidence="4" id="KW-0479">Metal-binding</keyword>
<evidence type="ECO:0000256" key="4">
    <source>
        <dbReference type="ARBA" id="ARBA00022723"/>
    </source>
</evidence>
<evidence type="ECO:0000256" key="13">
    <source>
        <dbReference type="SAM" id="MobiDB-lite"/>
    </source>
</evidence>
<evidence type="ECO:0000256" key="6">
    <source>
        <dbReference type="ARBA" id="ARBA00022771"/>
    </source>
</evidence>
<dbReference type="PROSITE" id="PS50157">
    <property type="entry name" value="ZINC_FINGER_C2H2_2"/>
    <property type="match status" value="6"/>
</dbReference>
<dbReference type="FunFam" id="3.30.160.60:FF:000557">
    <property type="entry name" value="zinc finger and SCAN domain-containing protein 29"/>
    <property type="match status" value="1"/>
</dbReference>
<feature type="compositionally biased region" description="Basic and acidic residues" evidence="13">
    <location>
        <begin position="459"/>
        <end position="476"/>
    </location>
</feature>
<dbReference type="PANTHER" id="PTHR24381:SF393">
    <property type="entry name" value="CHROMATIN-LINKED ADAPTOR FOR MSL PROTEINS, ISOFORM B"/>
    <property type="match status" value="1"/>
</dbReference>
<reference evidence="17" key="3">
    <citation type="submission" date="2025-09" db="UniProtKB">
        <authorList>
            <consortium name="Ensembl"/>
        </authorList>
    </citation>
    <scope>IDENTIFICATION</scope>
</reference>
<dbReference type="GO" id="GO:0008270">
    <property type="term" value="F:zinc ion binding"/>
    <property type="evidence" value="ECO:0007669"/>
    <property type="project" value="UniProtKB-KW"/>
</dbReference>
<evidence type="ECO:0000256" key="10">
    <source>
        <dbReference type="ARBA" id="ARBA00023163"/>
    </source>
</evidence>
<dbReference type="InterPro" id="IPR001909">
    <property type="entry name" value="KRAB"/>
</dbReference>
<evidence type="ECO:0000256" key="8">
    <source>
        <dbReference type="ARBA" id="ARBA00023015"/>
    </source>
</evidence>
<keyword evidence="8" id="KW-0805">Transcription regulation</keyword>
<dbReference type="SUPFAM" id="SSF47353">
    <property type="entry name" value="Retrovirus capsid dimerization domain-like"/>
    <property type="match status" value="1"/>
</dbReference>
<keyword evidence="18" id="KW-1185">Reference proteome</keyword>
<dbReference type="InParanoid" id="R4GCT9"/>
<dbReference type="GeneTree" id="ENSGT00940000154715"/>
<feature type="domain" description="SCAN box" evidence="15">
    <location>
        <begin position="196"/>
        <end position="272"/>
    </location>
</feature>
<dbReference type="GO" id="GO:0006357">
    <property type="term" value="P:regulation of transcription by RNA polymerase II"/>
    <property type="evidence" value="ECO:0000318"/>
    <property type="project" value="GO_Central"/>
</dbReference>
<dbReference type="GO" id="GO:0000978">
    <property type="term" value="F:RNA polymerase II cis-regulatory region sequence-specific DNA binding"/>
    <property type="evidence" value="ECO:0000318"/>
    <property type="project" value="GO_Central"/>
</dbReference>
<evidence type="ECO:0000256" key="12">
    <source>
        <dbReference type="PROSITE-ProRule" id="PRU00042"/>
    </source>
</evidence>